<reference evidence="8 10" key="2">
    <citation type="submission" date="2016-11" db="EMBL/GenBank/DDBJ databases">
        <title>Genome sequencing of Amycolatopsis regifaucium.</title>
        <authorList>
            <person name="Mayilraj S."/>
            <person name="Kaur N."/>
        </authorList>
    </citation>
    <scope>NUCLEOTIDE SEQUENCE [LARGE SCALE GENOMIC DNA]</scope>
    <source>
        <strain evidence="8 10">GY080</strain>
    </source>
</reference>
<dbReference type="Pfam" id="PF02826">
    <property type="entry name" value="2-Hacid_dh_C"/>
    <property type="match status" value="1"/>
</dbReference>
<dbReference type="PANTHER" id="PTHR10996">
    <property type="entry name" value="2-HYDROXYACID DEHYDROGENASE-RELATED"/>
    <property type="match status" value="1"/>
</dbReference>
<keyword evidence="10" id="KW-1185">Reference proteome</keyword>
<dbReference type="InterPro" id="IPR006140">
    <property type="entry name" value="D-isomer_DH_NAD-bd"/>
</dbReference>
<feature type="domain" description="D-isomer specific 2-hydroxyacid dehydrogenase catalytic" evidence="5">
    <location>
        <begin position="48"/>
        <end position="326"/>
    </location>
</feature>
<dbReference type="GO" id="GO:0005829">
    <property type="term" value="C:cytosol"/>
    <property type="evidence" value="ECO:0007669"/>
    <property type="project" value="TreeGrafter"/>
</dbReference>
<name>A0A154MW31_9PSEU</name>
<evidence type="ECO:0000259" key="5">
    <source>
        <dbReference type="Pfam" id="PF00389"/>
    </source>
</evidence>
<accession>A0A154MW31</accession>
<dbReference type="PANTHER" id="PTHR10996:SF178">
    <property type="entry name" value="2-HYDROXYACID DEHYDROGENASE YGL185C-RELATED"/>
    <property type="match status" value="1"/>
</dbReference>
<dbReference type="InterPro" id="IPR006139">
    <property type="entry name" value="D-isomer_2_OHA_DH_cat_dom"/>
</dbReference>
<dbReference type="EMBL" id="LQCI01000001">
    <property type="protein sequence ID" value="KZB88568.1"/>
    <property type="molecule type" value="Genomic_DNA"/>
</dbReference>
<evidence type="ECO:0000259" key="6">
    <source>
        <dbReference type="Pfam" id="PF02826"/>
    </source>
</evidence>
<comment type="similarity">
    <text evidence="1 4">Belongs to the D-isomer specific 2-hydroxyacid dehydrogenase family.</text>
</comment>
<dbReference type="Gene3D" id="3.40.50.720">
    <property type="entry name" value="NAD(P)-binding Rossmann-like Domain"/>
    <property type="match status" value="2"/>
</dbReference>
<evidence type="ECO:0000256" key="4">
    <source>
        <dbReference type="RuleBase" id="RU003719"/>
    </source>
</evidence>
<dbReference type="EMBL" id="LOBU02000013">
    <property type="protein sequence ID" value="OKA07261.1"/>
    <property type="molecule type" value="Genomic_DNA"/>
</dbReference>
<evidence type="ECO:0000313" key="7">
    <source>
        <dbReference type="EMBL" id="KZB88568.1"/>
    </source>
</evidence>
<dbReference type="RefSeq" id="WP_061983035.1">
    <property type="nucleotide sequence ID" value="NZ_FOPQ01000011.1"/>
</dbReference>
<keyword evidence="2 4" id="KW-0560">Oxidoreductase</keyword>
<dbReference type="GO" id="GO:0051287">
    <property type="term" value="F:NAD binding"/>
    <property type="evidence" value="ECO:0007669"/>
    <property type="project" value="InterPro"/>
</dbReference>
<dbReference type="Proteomes" id="UP000186883">
    <property type="component" value="Unassembled WGS sequence"/>
</dbReference>
<dbReference type="AlphaFoldDB" id="A0A154MW31"/>
<comment type="caution">
    <text evidence="7">The sequence shown here is derived from an EMBL/GenBank/DDBJ whole genome shotgun (WGS) entry which is preliminary data.</text>
</comment>
<reference evidence="7 9" key="1">
    <citation type="submission" date="2015-12" db="EMBL/GenBank/DDBJ databases">
        <title>Amycolatopsis regifaucium genome sequencing and assembly.</title>
        <authorList>
            <person name="Mayilraj S."/>
        </authorList>
    </citation>
    <scope>NUCLEOTIDE SEQUENCE [LARGE SCALE GENOMIC DNA]</scope>
    <source>
        <strain evidence="7 9">GY080</strain>
    </source>
</reference>
<organism evidence="7 9">
    <name type="scientific">Amycolatopsis regifaucium</name>
    <dbReference type="NCBI Taxonomy" id="546365"/>
    <lineage>
        <taxon>Bacteria</taxon>
        <taxon>Bacillati</taxon>
        <taxon>Actinomycetota</taxon>
        <taxon>Actinomycetes</taxon>
        <taxon>Pseudonocardiales</taxon>
        <taxon>Pseudonocardiaceae</taxon>
        <taxon>Amycolatopsis</taxon>
    </lineage>
</organism>
<evidence type="ECO:0000256" key="2">
    <source>
        <dbReference type="ARBA" id="ARBA00023002"/>
    </source>
</evidence>
<evidence type="ECO:0000313" key="8">
    <source>
        <dbReference type="EMBL" id="OKA07261.1"/>
    </source>
</evidence>
<evidence type="ECO:0000256" key="3">
    <source>
        <dbReference type="ARBA" id="ARBA00023027"/>
    </source>
</evidence>
<dbReference type="GO" id="GO:0030267">
    <property type="term" value="F:glyoxylate reductase (NADPH) activity"/>
    <property type="evidence" value="ECO:0007669"/>
    <property type="project" value="TreeGrafter"/>
</dbReference>
<gene>
    <name evidence="8" type="ORF">ATP06_0215455</name>
    <name evidence="7" type="ORF">AVL48_00335</name>
</gene>
<sequence length="335" mass="36075">MTELRHRPKAILVMEERRRDDVYPEAVRDEIRALVDLRELLTRERLAECPRALDGVEILLSGWGAPVLDAALLEAAPDLRAVLVAAGSVRPLTTPEFWAREIPIVSAAAANAVPVAEFTLAQILLGLKQVHRISREIRERRAYPADPRVAGAYRSKVGLLGLGEIGALVASHLRSFDVEVLASDPVVDAAAAAELGVRLVDLDELFGTCAVVSLHAPLLPETEGLVDGKLVATMGIGATLINTARGAVVDEPSVVPVLSERPDLTAILDVTWPEPPEPDSPLYTLPNVVLTPHLAGALGAERARMGELVARELRRFVLGQPLQHAVAPERAHLRA</sequence>
<dbReference type="InterPro" id="IPR036291">
    <property type="entry name" value="NAD(P)-bd_dom_sf"/>
</dbReference>
<evidence type="ECO:0000313" key="9">
    <source>
        <dbReference type="Proteomes" id="UP000076321"/>
    </source>
</evidence>
<evidence type="ECO:0000313" key="10">
    <source>
        <dbReference type="Proteomes" id="UP000186883"/>
    </source>
</evidence>
<dbReference type="InterPro" id="IPR050223">
    <property type="entry name" value="D-isomer_2-hydroxyacid_DH"/>
</dbReference>
<dbReference type="Pfam" id="PF00389">
    <property type="entry name" value="2-Hacid_dh"/>
    <property type="match status" value="1"/>
</dbReference>
<dbReference type="SUPFAM" id="SSF51735">
    <property type="entry name" value="NAD(P)-binding Rossmann-fold domains"/>
    <property type="match status" value="1"/>
</dbReference>
<proteinExistence type="inferred from homology"/>
<evidence type="ECO:0000256" key="1">
    <source>
        <dbReference type="ARBA" id="ARBA00005854"/>
    </source>
</evidence>
<protein>
    <submittedName>
        <fullName evidence="7">Oxidoreductase</fullName>
    </submittedName>
</protein>
<dbReference type="SUPFAM" id="SSF52283">
    <property type="entry name" value="Formate/glycerate dehydrogenase catalytic domain-like"/>
    <property type="match status" value="1"/>
</dbReference>
<dbReference type="CDD" id="cd12167">
    <property type="entry name" value="2-Hacid_dh_8"/>
    <property type="match status" value="1"/>
</dbReference>
<dbReference type="OrthoDB" id="4324715at2"/>
<feature type="domain" description="D-isomer specific 2-hydroxyacid dehydrogenase NAD-binding" evidence="6">
    <location>
        <begin position="121"/>
        <end position="295"/>
    </location>
</feature>
<dbReference type="Proteomes" id="UP000076321">
    <property type="component" value="Unassembled WGS sequence"/>
</dbReference>
<dbReference type="GO" id="GO:0016618">
    <property type="term" value="F:hydroxypyruvate reductase [NAD(P)H] activity"/>
    <property type="evidence" value="ECO:0007669"/>
    <property type="project" value="TreeGrafter"/>
</dbReference>
<keyword evidence="3" id="KW-0520">NAD</keyword>